<accession>A0A7N0T736</accession>
<feature type="region of interest" description="Disordered" evidence="4">
    <location>
        <begin position="272"/>
        <end position="297"/>
    </location>
</feature>
<dbReference type="SUPFAM" id="SSF52113">
    <property type="entry name" value="BRCT domain"/>
    <property type="match status" value="1"/>
</dbReference>
<feature type="region of interest" description="Disordered" evidence="4">
    <location>
        <begin position="198"/>
        <end position="217"/>
    </location>
</feature>
<feature type="region of interest" description="Disordered" evidence="4">
    <location>
        <begin position="131"/>
        <end position="162"/>
    </location>
</feature>
<dbReference type="EnsemblPlants" id="Kaladp0024s0571.1.v1.1">
    <property type="protein sequence ID" value="Kaladp0024s0571.1.v1.1"/>
    <property type="gene ID" value="Kaladp0024s0571.v1.1"/>
</dbReference>
<dbReference type="InterPro" id="IPR036420">
    <property type="entry name" value="BRCT_dom_sf"/>
</dbReference>
<dbReference type="SMART" id="SM00292">
    <property type="entry name" value="BRCT"/>
    <property type="match status" value="2"/>
</dbReference>
<comment type="subcellular location">
    <subcellularLocation>
        <location evidence="1">Nucleus</location>
    </subcellularLocation>
</comment>
<dbReference type="PROSITE" id="PS50172">
    <property type="entry name" value="BRCT"/>
    <property type="match status" value="1"/>
</dbReference>
<dbReference type="PANTHER" id="PTHR23196">
    <property type="entry name" value="PAX TRANSCRIPTION ACTIVATION DOMAIN INTERACTING PROTEIN"/>
    <property type="match status" value="1"/>
</dbReference>
<evidence type="ECO:0000256" key="1">
    <source>
        <dbReference type="ARBA" id="ARBA00004123"/>
    </source>
</evidence>
<dbReference type="CDD" id="cd17744">
    <property type="entry name" value="BRCT_MDC1_rpt1"/>
    <property type="match status" value="1"/>
</dbReference>
<dbReference type="PANTHER" id="PTHR23196:SF1">
    <property type="entry name" value="PAX-INTERACTING PROTEIN 1"/>
    <property type="match status" value="1"/>
</dbReference>
<dbReference type="GO" id="GO:0005634">
    <property type="term" value="C:nucleus"/>
    <property type="evidence" value="ECO:0007669"/>
    <property type="project" value="UniProtKB-SubCell"/>
</dbReference>
<dbReference type="CDD" id="cd18432">
    <property type="entry name" value="BRCT_PAXIP1_rpt6_like"/>
    <property type="match status" value="1"/>
</dbReference>
<evidence type="ECO:0000259" key="5">
    <source>
        <dbReference type="PROSITE" id="PS50172"/>
    </source>
</evidence>
<dbReference type="Pfam" id="PF16589">
    <property type="entry name" value="BRCT_2"/>
    <property type="match status" value="1"/>
</dbReference>
<name>A0A7N0T736_KALFE</name>
<protein>
    <recommendedName>
        <fullName evidence="5">BRCT domain-containing protein</fullName>
    </recommendedName>
</protein>
<dbReference type="GO" id="GO:0006974">
    <property type="term" value="P:DNA damage response"/>
    <property type="evidence" value="ECO:0007669"/>
    <property type="project" value="UniProtKB-KW"/>
</dbReference>
<proteinExistence type="predicted"/>
<feature type="compositionally biased region" description="Polar residues" evidence="4">
    <location>
        <begin position="200"/>
        <end position="210"/>
    </location>
</feature>
<feature type="region of interest" description="Disordered" evidence="4">
    <location>
        <begin position="659"/>
        <end position="688"/>
    </location>
</feature>
<evidence type="ECO:0000256" key="2">
    <source>
        <dbReference type="ARBA" id="ARBA00022763"/>
    </source>
</evidence>
<reference evidence="6" key="1">
    <citation type="submission" date="2021-01" db="UniProtKB">
        <authorList>
            <consortium name="EnsemblPlants"/>
        </authorList>
    </citation>
    <scope>IDENTIFICATION</scope>
</reference>
<keyword evidence="7" id="KW-1185">Reference proteome</keyword>
<evidence type="ECO:0000256" key="3">
    <source>
        <dbReference type="ARBA" id="ARBA00023242"/>
    </source>
</evidence>
<evidence type="ECO:0000313" key="7">
    <source>
        <dbReference type="Proteomes" id="UP000594263"/>
    </source>
</evidence>
<evidence type="ECO:0000256" key="4">
    <source>
        <dbReference type="SAM" id="MobiDB-lite"/>
    </source>
</evidence>
<evidence type="ECO:0000313" key="6">
    <source>
        <dbReference type="EnsemblPlants" id="Kaladp0024s0571.1.v1.1"/>
    </source>
</evidence>
<dbReference type="Proteomes" id="UP000594263">
    <property type="component" value="Unplaced"/>
</dbReference>
<dbReference type="InterPro" id="IPR001357">
    <property type="entry name" value="BRCT_dom"/>
</dbReference>
<dbReference type="Gene3D" id="3.40.50.10190">
    <property type="entry name" value="BRCT domain"/>
    <property type="match status" value="2"/>
</dbReference>
<dbReference type="InterPro" id="IPR051579">
    <property type="entry name" value="DDR_Transcriptional_Reg"/>
</dbReference>
<sequence>MASFTDSRSNRATFANYHHQLSDEFQTQVETHEGGTPVLDDHVNALSNELVNNDGDTEVLEDSQELFHTKWAKWGSLEGKRQVSNEHKNNAGTKLLDVEGDTQIPDESDDMIQNQLLCTEDLDALSNGRIAVTNSGGNSSREMDHRKTSGASLTHSADKDDDTSGYVPLRFTEIRVESLIASGLAARNRAQRKNIIGAFSSENTSRPQQESIDKNDEVSVRVSPFSIEGTDDDDYVFVREPKDPEFRNGRKVKSSAVRKLFAEEVVSQTESNGIKLSDDTKFEEEPAEGGDSDEADLSYLNQEPNELAHAKALDFVEKFLKTNLVDIDRDDHGSSHGKNTNFIAHGKCIKHLVKKNVQRSSVGVAKAFDWDDNNEDEGGGAFFCKMKEELLKKESRLRNSLPPIRKSSLLDSEQLENIREGPKNNEKKRKLSYSDTRFVSHNKKKIVSAFETKAGRNYSNGWNWQPNAGKVSSRKNTPDMPVFGTDASADTSSAVEAMEPNLYLNNNKVSSIKKSTKEGFPEGWTKKSSVFNQHNLRTRARPHPYVDKVLGKSAQSIKISDGHEEGLDKDGSVRIAVVDDNSCANFIAQRTRKALLSKNLKSDDFIIPVEQLMEDSASAGRKTRSGNGQTTKSVTNEMYSSRIDRGHIGEFELIKSMNSKTKASGRSVRDQSNIMASHKEARPRRSSRLSKFANFDKSVIHPANEGSNGCTFGQDGLKIDVEAVIHTEASLDTRLDFEISEYAFKVSSEDSFKRLCRNSPFPKEKNFRKRACTIPEMPSGISPDSPQSIEMTGSSKIIDPERRHENDDNGSCITVRNQGKQSETMTCTPVAQRTRRASLRNNSNSAETVRDDYVKLIQKPAEIFPAKRSRTTSPIGLDPVQLNSKDRSFKVNSDLVCEVQLVELSEAQQCPPKSSDKVVCEPVNVSSFGRGVKLRRSRRLNGSSALNDPSMQSVNKCTTAVASGKQQLHNDYGIAAEEAVLKLEASPREVAKVPGLECVKPTDSIKTYEEASPICIGNDYYKISSKPKLSRPENKKEDDNLITCPLKRRDMTDVRVLFSRLLDEATLKQQKQILYRLGASTASSVSDVTHFIANKFVRTRNMLEAIALGKPVVTPLWLVNCCKEKFLIDEKSYILRDESKEKEIGFSMPVSLVAFQQSLLQNRRVFITPNTKPGREVITCLVKAARGQVIGRICRSALRGDNGFNDLLILSCEDDFSICQPFLEKGAPVYSSELLLQGIVTRRLEYERYRLFGDYIKRTR</sequence>
<keyword evidence="2" id="KW-0227">DNA damage</keyword>
<feature type="domain" description="BRCT" evidence="5">
    <location>
        <begin position="1046"/>
        <end position="1135"/>
    </location>
</feature>
<keyword evidence="3" id="KW-0539">Nucleus</keyword>
<dbReference type="Gramene" id="Kaladp0024s0571.1.v1.1">
    <property type="protein sequence ID" value="Kaladp0024s0571.1.v1.1"/>
    <property type="gene ID" value="Kaladp0024s0571.v1.1"/>
</dbReference>
<feature type="compositionally biased region" description="Polar residues" evidence="4">
    <location>
        <begin position="659"/>
        <end position="675"/>
    </location>
</feature>
<feature type="compositionally biased region" description="Polar residues" evidence="4">
    <location>
        <begin position="625"/>
        <end position="635"/>
    </location>
</feature>
<dbReference type="Pfam" id="PF16770">
    <property type="entry name" value="RTT107_BRCT_5"/>
    <property type="match status" value="1"/>
</dbReference>
<feature type="region of interest" description="Disordered" evidence="4">
    <location>
        <begin position="616"/>
        <end position="635"/>
    </location>
</feature>
<organism evidence="6 7">
    <name type="scientific">Kalanchoe fedtschenkoi</name>
    <name type="common">Lavender scallops</name>
    <name type="synonym">South American air plant</name>
    <dbReference type="NCBI Taxonomy" id="63787"/>
    <lineage>
        <taxon>Eukaryota</taxon>
        <taxon>Viridiplantae</taxon>
        <taxon>Streptophyta</taxon>
        <taxon>Embryophyta</taxon>
        <taxon>Tracheophyta</taxon>
        <taxon>Spermatophyta</taxon>
        <taxon>Magnoliopsida</taxon>
        <taxon>eudicotyledons</taxon>
        <taxon>Gunneridae</taxon>
        <taxon>Pentapetalae</taxon>
        <taxon>Saxifragales</taxon>
        <taxon>Crassulaceae</taxon>
        <taxon>Kalanchoe</taxon>
    </lineage>
</organism>
<dbReference type="AlphaFoldDB" id="A0A7N0T736"/>
<feature type="compositionally biased region" description="Acidic residues" evidence="4">
    <location>
        <begin position="285"/>
        <end position="296"/>
    </location>
</feature>